<protein>
    <submittedName>
        <fullName evidence="2">Phosphatidylinositol-3,4, 5-trisphosphate-dependent Rac exchanger 1 protein</fullName>
    </submittedName>
</protein>
<sequence length="90" mass="10515">VSGKKSTKRTKSINGPLYVFRGRINTEVMEVENVEDGTADYHSNNYTVTNGWKIHNTAKNKWFVCMAKHAEDKQKWLDAILREREQRESE</sequence>
<dbReference type="Proteomes" id="UP001444071">
    <property type="component" value="Unassembled WGS sequence"/>
</dbReference>
<dbReference type="EMBL" id="JAHRIM010004442">
    <property type="protein sequence ID" value="MEQ2259576.1"/>
    <property type="molecule type" value="Genomic_DNA"/>
</dbReference>
<gene>
    <name evidence="2" type="primary">PREX1_2</name>
    <name evidence="2" type="ORF">XENORESO_014097</name>
</gene>
<feature type="non-terminal residue" evidence="2">
    <location>
        <position position="1"/>
    </location>
</feature>
<proteinExistence type="predicted"/>
<accession>A0ABV0VQR7</accession>
<name>A0ABV0VQR7_9TELE</name>
<dbReference type="Gene3D" id="2.30.29.30">
    <property type="entry name" value="Pleckstrin-homology domain (PH domain)/Phosphotyrosine-binding domain (PTB)"/>
    <property type="match status" value="1"/>
</dbReference>
<evidence type="ECO:0000313" key="2">
    <source>
        <dbReference type="EMBL" id="MEQ2259576.1"/>
    </source>
</evidence>
<evidence type="ECO:0000313" key="3">
    <source>
        <dbReference type="Proteomes" id="UP001444071"/>
    </source>
</evidence>
<organism evidence="2 3">
    <name type="scientific">Xenotaenia resolanae</name>
    <dbReference type="NCBI Taxonomy" id="208358"/>
    <lineage>
        <taxon>Eukaryota</taxon>
        <taxon>Metazoa</taxon>
        <taxon>Chordata</taxon>
        <taxon>Craniata</taxon>
        <taxon>Vertebrata</taxon>
        <taxon>Euteleostomi</taxon>
        <taxon>Actinopterygii</taxon>
        <taxon>Neopterygii</taxon>
        <taxon>Teleostei</taxon>
        <taxon>Neoteleostei</taxon>
        <taxon>Acanthomorphata</taxon>
        <taxon>Ovalentaria</taxon>
        <taxon>Atherinomorphae</taxon>
        <taxon>Cyprinodontiformes</taxon>
        <taxon>Goodeidae</taxon>
        <taxon>Xenotaenia</taxon>
    </lineage>
</organism>
<reference evidence="2 3" key="1">
    <citation type="submission" date="2021-06" db="EMBL/GenBank/DDBJ databases">
        <authorList>
            <person name="Palmer J.M."/>
        </authorList>
    </citation>
    <scope>NUCLEOTIDE SEQUENCE [LARGE SCALE GENOMIC DNA]</scope>
    <source>
        <strain evidence="2 3">XR_2019</strain>
        <tissue evidence="2">Muscle</tissue>
    </source>
</reference>
<feature type="domain" description="SOS1/NGEF-like PH" evidence="1">
    <location>
        <begin position="7"/>
        <end position="81"/>
    </location>
</feature>
<comment type="caution">
    <text evidence="2">The sequence shown here is derived from an EMBL/GenBank/DDBJ whole genome shotgun (WGS) entry which is preliminary data.</text>
</comment>
<dbReference type="SUPFAM" id="SSF50729">
    <property type="entry name" value="PH domain-like"/>
    <property type="match status" value="1"/>
</dbReference>
<keyword evidence="3" id="KW-1185">Reference proteome</keyword>
<evidence type="ECO:0000259" key="1">
    <source>
        <dbReference type="Pfam" id="PF22697"/>
    </source>
</evidence>
<dbReference type="InterPro" id="IPR011993">
    <property type="entry name" value="PH-like_dom_sf"/>
</dbReference>
<dbReference type="Pfam" id="PF22697">
    <property type="entry name" value="SOS1_NGEF_PH"/>
    <property type="match status" value="1"/>
</dbReference>
<dbReference type="InterPro" id="IPR055251">
    <property type="entry name" value="SOS1_NGEF_PH"/>
</dbReference>